<protein>
    <submittedName>
        <fullName evidence="1">Uncharacterized protein</fullName>
    </submittedName>
</protein>
<accession>A0A7K1TYL5</accession>
<comment type="caution">
    <text evidence="1">The sequence shown here is derived from an EMBL/GenBank/DDBJ whole genome shotgun (WGS) entry which is preliminary data.</text>
</comment>
<dbReference type="RefSeq" id="WP_157304610.1">
    <property type="nucleotide sequence ID" value="NZ_WRXN01000001.1"/>
</dbReference>
<dbReference type="EMBL" id="WRXN01000001">
    <property type="protein sequence ID" value="MVT07201.1"/>
    <property type="molecule type" value="Genomic_DNA"/>
</dbReference>
<dbReference type="AlphaFoldDB" id="A0A7K1TYL5"/>
<dbReference type="PROSITE" id="PS51257">
    <property type="entry name" value="PROKAR_LIPOPROTEIN"/>
    <property type="match status" value="1"/>
</dbReference>
<organism evidence="1 2">
    <name type="scientific">Chitinophaga tropicalis</name>
    <dbReference type="NCBI Taxonomy" id="2683588"/>
    <lineage>
        <taxon>Bacteria</taxon>
        <taxon>Pseudomonadati</taxon>
        <taxon>Bacteroidota</taxon>
        <taxon>Chitinophagia</taxon>
        <taxon>Chitinophagales</taxon>
        <taxon>Chitinophagaceae</taxon>
        <taxon>Chitinophaga</taxon>
    </lineage>
</organism>
<reference evidence="1 2" key="1">
    <citation type="submission" date="2019-12" db="EMBL/GenBank/DDBJ databases">
        <title>Chitinophaga sp. strain ysch24 (GDMCC 1.1355), whole genome shotgun sequence.</title>
        <authorList>
            <person name="Zhang X."/>
        </authorList>
    </citation>
    <scope>NUCLEOTIDE SEQUENCE [LARGE SCALE GENOMIC DNA]</scope>
    <source>
        <strain evidence="2">ysch24</strain>
    </source>
</reference>
<evidence type="ECO:0000313" key="1">
    <source>
        <dbReference type="EMBL" id="MVT07201.1"/>
    </source>
</evidence>
<evidence type="ECO:0000313" key="2">
    <source>
        <dbReference type="Proteomes" id="UP000461730"/>
    </source>
</evidence>
<name>A0A7K1TYL5_9BACT</name>
<proteinExistence type="predicted"/>
<keyword evidence="2" id="KW-1185">Reference proteome</keyword>
<gene>
    <name evidence="1" type="ORF">GO493_02930</name>
</gene>
<dbReference type="Proteomes" id="UP000461730">
    <property type="component" value="Unassembled WGS sequence"/>
</dbReference>
<sequence length="214" mass="23898">MLYRILFSVGAIVTFLSACRKEKSIESTPEPPTTCDYAPYTLGSAFEYLYINSNHDSGAYVLNVTGDTVLNGDHYSILNDGSGEQYVHCSNGNYFLYEPGMSVPDYELEAGARLYLRDNQPVGSKWTDTVNFVLSGVEQRGLLQYEIEAKNPSMTVLGKEYKDIVRVRQDAAVLVGEVPFPVGTIGTYYYARGIGYIETDSPTDTIRLRDYDIK</sequence>